<feature type="compositionally biased region" description="Polar residues" evidence="1">
    <location>
        <begin position="74"/>
        <end position="85"/>
    </location>
</feature>
<dbReference type="STRING" id="1230097.A0A423VWA7"/>
<feature type="region of interest" description="Disordered" evidence="1">
    <location>
        <begin position="1"/>
        <end position="182"/>
    </location>
</feature>
<dbReference type="EMBL" id="LKEB01000072">
    <property type="protein sequence ID" value="ROV95269.1"/>
    <property type="molecule type" value="Genomic_DNA"/>
</dbReference>
<proteinExistence type="predicted"/>
<gene>
    <name evidence="2" type="ORF">VPNG_08976</name>
</gene>
<reference evidence="2 3" key="1">
    <citation type="submission" date="2015-09" db="EMBL/GenBank/DDBJ databases">
        <title>Host preference determinants of Valsa canker pathogens revealed by comparative genomics.</title>
        <authorList>
            <person name="Yin Z."/>
            <person name="Huang L."/>
        </authorList>
    </citation>
    <scope>NUCLEOTIDE SEQUENCE [LARGE SCALE GENOMIC DNA]</scope>
    <source>
        <strain evidence="2 3">SXYLt</strain>
    </source>
</reference>
<protein>
    <submittedName>
        <fullName evidence="2">Uncharacterized protein</fullName>
    </submittedName>
</protein>
<evidence type="ECO:0000256" key="1">
    <source>
        <dbReference type="SAM" id="MobiDB-lite"/>
    </source>
</evidence>
<name>A0A423VWA7_9PEZI</name>
<feature type="compositionally biased region" description="Basic and acidic residues" evidence="1">
    <location>
        <begin position="125"/>
        <end position="160"/>
    </location>
</feature>
<evidence type="ECO:0000313" key="2">
    <source>
        <dbReference type="EMBL" id="ROV95269.1"/>
    </source>
</evidence>
<dbReference type="Proteomes" id="UP000285146">
    <property type="component" value="Unassembled WGS sequence"/>
</dbReference>
<dbReference type="AlphaFoldDB" id="A0A423VWA7"/>
<dbReference type="InParanoid" id="A0A423VWA7"/>
<dbReference type="OrthoDB" id="3438962at2759"/>
<organism evidence="2 3">
    <name type="scientific">Cytospora leucostoma</name>
    <dbReference type="NCBI Taxonomy" id="1230097"/>
    <lineage>
        <taxon>Eukaryota</taxon>
        <taxon>Fungi</taxon>
        <taxon>Dikarya</taxon>
        <taxon>Ascomycota</taxon>
        <taxon>Pezizomycotina</taxon>
        <taxon>Sordariomycetes</taxon>
        <taxon>Sordariomycetidae</taxon>
        <taxon>Diaporthales</taxon>
        <taxon>Cytosporaceae</taxon>
        <taxon>Cytospora</taxon>
    </lineage>
</organism>
<sequence length="182" mass="18842">MAGQQPSGNEPYIQPDNPVTKEPLEKKAASKLAHNHSAETARTADAVPSEHAGEGTFSSLGRGVRGGQPVDATEATNTTRPTKSGTGAGAENENENVDAEQMATFGEGEVADAVQRKSGTQKTPGDAEVKFDDFTSDLERKKAEQATAREEIKQDRKAGADVDGGGSGAAARAATTEDNSSV</sequence>
<evidence type="ECO:0000313" key="3">
    <source>
        <dbReference type="Proteomes" id="UP000285146"/>
    </source>
</evidence>
<accession>A0A423VWA7</accession>
<keyword evidence="3" id="KW-1185">Reference proteome</keyword>
<comment type="caution">
    <text evidence="2">The sequence shown here is derived from an EMBL/GenBank/DDBJ whole genome shotgun (WGS) entry which is preliminary data.</text>
</comment>